<dbReference type="OrthoDB" id="5241724at2"/>
<keyword evidence="2 4" id="KW-0413">Isomerase</keyword>
<dbReference type="InterPro" id="IPR019490">
    <property type="entry name" value="Glu6P/Mann6P_isomerase_C"/>
</dbReference>
<proteinExistence type="inferred from homology"/>
<evidence type="ECO:0000259" key="3">
    <source>
        <dbReference type="Pfam" id="PF10432"/>
    </source>
</evidence>
<dbReference type="Gene3D" id="3.40.50.10490">
    <property type="entry name" value="Glucose-6-phosphate isomerase like protein, domain 1"/>
    <property type="match status" value="1"/>
</dbReference>
<reference evidence="4 5" key="1">
    <citation type="submission" date="2019-04" db="EMBL/GenBank/DDBJ databases">
        <title>Draft genome sequences for three unisolated Alnus-infective Frankia Sp+ strains, AgTrS, AiOr and AvVan, the first sequenced Frankia strains able to sporulate in-planta.</title>
        <authorList>
            <person name="Bethencourt L."/>
            <person name="Vautrin F."/>
            <person name="Taib N."/>
            <person name="Dubost A."/>
            <person name="Castro-Garcia L."/>
            <person name="Imbaud O."/>
            <person name="Abrouk D."/>
            <person name="Fournier P."/>
            <person name="Briolay J."/>
            <person name="Nguyen A."/>
            <person name="Normand P."/>
            <person name="Fernandez M.P."/>
            <person name="Brochier-Armanet C."/>
            <person name="Herrera-Belaroussi A."/>
        </authorList>
    </citation>
    <scope>NUCLEOTIDE SEQUENCE [LARGE SCALE GENOMIC DNA]</scope>
    <source>
        <strain evidence="4 5">AvVan</strain>
    </source>
</reference>
<dbReference type="CDD" id="cd05637">
    <property type="entry name" value="SIS_PGI_PMI_2"/>
    <property type="match status" value="1"/>
</dbReference>
<accession>A0A4S5E3F5</accession>
<dbReference type="AlphaFoldDB" id="A0A4S5E3F5"/>
<evidence type="ECO:0000313" key="4">
    <source>
        <dbReference type="EMBL" id="THJ65902.1"/>
    </source>
</evidence>
<evidence type="ECO:0000256" key="2">
    <source>
        <dbReference type="ARBA" id="ARBA00023235"/>
    </source>
</evidence>
<sequence>VVAPADTPLAHLAALAGASFVPLVGQRPARAMLWSLAVPLLVAARALGVVRLGDDAVEAAAARLEEVATRCRSSSESFVNPAKTLALELAGALPVIWGTSVVTTVAAEHAAAQFATNAKYPALVGALPHPGHHQVALFDGPFGAGLGVADSGGRDELEDFFRDRAEEEESTRLRLILLRDPDAERAEVTRQAEVAVAVAAERGVGVTELRTEGSGPLERLASLIGLFDFTAVYLALVLGLDPTQTPVARDLGR</sequence>
<dbReference type="GO" id="GO:1901135">
    <property type="term" value="P:carbohydrate derivative metabolic process"/>
    <property type="evidence" value="ECO:0007669"/>
    <property type="project" value="InterPro"/>
</dbReference>
<dbReference type="GO" id="GO:0004476">
    <property type="term" value="F:mannose-6-phosphate isomerase activity"/>
    <property type="evidence" value="ECO:0007669"/>
    <property type="project" value="InterPro"/>
</dbReference>
<protein>
    <submittedName>
        <fullName evidence="4">Mannose-6-phosphate isomerase</fullName>
    </submittedName>
</protein>
<dbReference type="Pfam" id="PF10432">
    <property type="entry name" value="bact-PGI_C"/>
    <property type="match status" value="1"/>
</dbReference>
<evidence type="ECO:0000256" key="1">
    <source>
        <dbReference type="ARBA" id="ARBA00010523"/>
    </source>
</evidence>
<dbReference type="GO" id="GO:0097367">
    <property type="term" value="F:carbohydrate derivative binding"/>
    <property type="evidence" value="ECO:0007669"/>
    <property type="project" value="InterPro"/>
</dbReference>
<comment type="caution">
    <text evidence="4">The sequence shown here is derived from an EMBL/GenBank/DDBJ whole genome shotgun (WGS) entry which is preliminary data.</text>
</comment>
<name>A0A4S5E3F5_9ACTN</name>
<comment type="similarity">
    <text evidence="1">Belongs to the PGI/PMI family.</text>
</comment>
<dbReference type="EMBL" id="SSXH01000500">
    <property type="protein sequence ID" value="THJ65902.1"/>
    <property type="molecule type" value="Genomic_DNA"/>
</dbReference>
<organism evidence="4 5">
    <name type="scientific">Candidatus Frankia alpina</name>
    <dbReference type="NCBI Taxonomy" id="2699483"/>
    <lineage>
        <taxon>Bacteria</taxon>
        <taxon>Bacillati</taxon>
        <taxon>Actinomycetota</taxon>
        <taxon>Actinomycetes</taxon>
        <taxon>Frankiales</taxon>
        <taxon>Frankiaceae</taxon>
        <taxon>Frankia</taxon>
    </lineage>
</organism>
<dbReference type="SUPFAM" id="SSF53697">
    <property type="entry name" value="SIS domain"/>
    <property type="match status" value="1"/>
</dbReference>
<feature type="non-terminal residue" evidence="4">
    <location>
        <position position="1"/>
    </location>
</feature>
<evidence type="ECO:0000313" key="5">
    <source>
        <dbReference type="Proteomes" id="UP000305282"/>
    </source>
</evidence>
<dbReference type="Proteomes" id="UP000305282">
    <property type="component" value="Unassembled WGS sequence"/>
</dbReference>
<keyword evidence="5" id="KW-1185">Reference proteome</keyword>
<dbReference type="InterPro" id="IPR046348">
    <property type="entry name" value="SIS_dom_sf"/>
</dbReference>
<feature type="domain" description="Bifunctional glucose-6-phosphate/mannose-6-phosphate isomerase C-terminal" evidence="3">
    <location>
        <begin position="79"/>
        <end position="250"/>
    </location>
</feature>
<dbReference type="GO" id="GO:0004347">
    <property type="term" value="F:glucose-6-phosphate isomerase activity"/>
    <property type="evidence" value="ECO:0007669"/>
    <property type="project" value="InterPro"/>
</dbReference>
<dbReference type="GO" id="GO:0005975">
    <property type="term" value="P:carbohydrate metabolic process"/>
    <property type="evidence" value="ECO:0007669"/>
    <property type="project" value="InterPro"/>
</dbReference>
<gene>
    <name evidence="4" type="ORF">E7Y31_17075</name>
</gene>
<dbReference type="RefSeq" id="WP_136448968.1">
    <property type="nucleotide sequence ID" value="NZ_SSXH01000500.1"/>
</dbReference>